<organism evidence="1 2">
    <name type="scientific">Zooshikella ganghwensis</name>
    <dbReference type="NCBI Taxonomy" id="202772"/>
    <lineage>
        <taxon>Bacteria</taxon>
        <taxon>Pseudomonadati</taxon>
        <taxon>Pseudomonadota</taxon>
        <taxon>Gammaproteobacteria</taxon>
        <taxon>Oceanospirillales</taxon>
        <taxon>Zooshikellaceae</taxon>
        <taxon>Zooshikella</taxon>
    </lineage>
</organism>
<dbReference type="Proteomes" id="UP000257039">
    <property type="component" value="Unassembled WGS sequence"/>
</dbReference>
<gene>
    <name evidence="1" type="ORF">B9G39_13640</name>
</gene>
<evidence type="ECO:0000313" key="1">
    <source>
        <dbReference type="EMBL" id="RDH44395.1"/>
    </source>
</evidence>
<dbReference type="AlphaFoldDB" id="A0A4P9VLY8"/>
<reference evidence="1 2" key="1">
    <citation type="submission" date="2017-04" db="EMBL/GenBank/DDBJ databases">
        <title>Draft genome sequence of Zooshikella ganghwensis VG4 isolated from Red Sea sediments.</title>
        <authorList>
            <person name="Rehman Z."/>
            <person name="Alam I."/>
            <person name="Kamau A."/>
            <person name="Bajic V."/>
            <person name="Leiknes T."/>
        </authorList>
    </citation>
    <scope>NUCLEOTIDE SEQUENCE [LARGE SCALE GENOMIC DNA]</scope>
    <source>
        <strain evidence="1 2">VG4</strain>
    </source>
</reference>
<evidence type="ECO:0000313" key="2">
    <source>
        <dbReference type="Proteomes" id="UP000257039"/>
    </source>
</evidence>
<dbReference type="RefSeq" id="WP_094787556.1">
    <property type="nucleotide sequence ID" value="NZ_NDXW01000001.1"/>
</dbReference>
<accession>A0A4P9VLY8</accession>
<dbReference type="EMBL" id="NDXW01000001">
    <property type="protein sequence ID" value="RDH44395.1"/>
    <property type="molecule type" value="Genomic_DNA"/>
</dbReference>
<sequence>MQLDQTYKNVVVNDLHVKRVGNEFNATLSFHSRNTQNTVELLGIQDIESLGEILCAHTLWLEKPASGTLDYGTYIISALHNYLTQIAFDSLS</sequence>
<protein>
    <submittedName>
        <fullName evidence="1">Uncharacterized protein</fullName>
    </submittedName>
</protein>
<proteinExistence type="predicted"/>
<comment type="caution">
    <text evidence="1">The sequence shown here is derived from an EMBL/GenBank/DDBJ whole genome shotgun (WGS) entry which is preliminary data.</text>
</comment>
<keyword evidence="2" id="KW-1185">Reference proteome</keyword>
<name>A0A4P9VLY8_9GAMM</name>